<feature type="domain" description="Glycosyl transferase family 1" evidence="1">
    <location>
        <begin position="170"/>
        <end position="336"/>
    </location>
</feature>
<dbReference type="PANTHER" id="PTHR12526">
    <property type="entry name" value="GLYCOSYLTRANSFERASE"/>
    <property type="match status" value="1"/>
</dbReference>
<dbReference type="Pfam" id="PF00534">
    <property type="entry name" value="Glycos_transf_1"/>
    <property type="match status" value="1"/>
</dbReference>
<keyword evidence="3" id="KW-0808">Transferase</keyword>
<evidence type="ECO:0000259" key="1">
    <source>
        <dbReference type="Pfam" id="PF00534"/>
    </source>
</evidence>
<dbReference type="InterPro" id="IPR001296">
    <property type="entry name" value="Glyco_trans_1"/>
</dbReference>
<dbReference type="InterPro" id="IPR028098">
    <property type="entry name" value="Glyco_trans_4-like_N"/>
</dbReference>
<proteinExistence type="predicted"/>
<dbReference type="EMBL" id="JAAMOW010000005">
    <property type="protein sequence ID" value="NGY05405.1"/>
    <property type="molecule type" value="Genomic_DNA"/>
</dbReference>
<dbReference type="Proteomes" id="UP000472676">
    <property type="component" value="Unassembled WGS sequence"/>
</dbReference>
<comment type="caution">
    <text evidence="3">The sequence shown here is derived from an EMBL/GenBank/DDBJ whole genome shotgun (WGS) entry which is preliminary data.</text>
</comment>
<dbReference type="GO" id="GO:0016757">
    <property type="term" value="F:glycosyltransferase activity"/>
    <property type="evidence" value="ECO:0007669"/>
    <property type="project" value="InterPro"/>
</dbReference>
<keyword evidence="4" id="KW-1185">Reference proteome</keyword>
<reference evidence="3 4" key="1">
    <citation type="journal article" date="2014" name="Int. J. Syst. Evol. Microbiol.">
        <title>Solimonas terrae sp. nov., isolated from soil.</title>
        <authorList>
            <person name="Kim S.J."/>
            <person name="Moon J.Y."/>
            <person name="Weon H.Y."/>
            <person name="Ahn J.H."/>
            <person name="Chen W.M."/>
            <person name="Kwon S.W."/>
        </authorList>
    </citation>
    <scope>NUCLEOTIDE SEQUENCE [LARGE SCALE GENOMIC DNA]</scope>
    <source>
        <strain evidence="3 4">KIS83-12</strain>
    </source>
</reference>
<dbReference type="AlphaFoldDB" id="A0A6M2BT52"/>
<name>A0A6M2BT52_9GAMM</name>
<feature type="domain" description="Glycosyltransferase subfamily 4-like N-terminal" evidence="2">
    <location>
        <begin position="15"/>
        <end position="157"/>
    </location>
</feature>
<evidence type="ECO:0000313" key="4">
    <source>
        <dbReference type="Proteomes" id="UP000472676"/>
    </source>
</evidence>
<gene>
    <name evidence="3" type="ORF">G7Y85_11545</name>
</gene>
<dbReference type="SUPFAM" id="SSF53756">
    <property type="entry name" value="UDP-Glycosyltransferase/glycogen phosphorylase"/>
    <property type="match status" value="1"/>
</dbReference>
<dbReference type="Gene3D" id="3.40.50.2000">
    <property type="entry name" value="Glycogen Phosphorylase B"/>
    <property type="match status" value="2"/>
</dbReference>
<dbReference type="Pfam" id="PF13439">
    <property type="entry name" value="Glyco_transf_4"/>
    <property type="match status" value="1"/>
</dbReference>
<organism evidence="3 4">
    <name type="scientific">Solimonas terrae</name>
    <dbReference type="NCBI Taxonomy" id="1396819"/>
    <lineage>
        <taxon>Bacteria</taxon>
        <taxon>Pseudomonadati</taxon>
        <taxon>Pseudomonadota</taxon>
        <taxon>Gammaproteobacteria</taxon>
        <taxon>Nevskiales</taxon>
        <taxon>Nevskiaceae</taxon>
        <taxon>Solimonas</taxon>
    </lineage>
</organism>
<accession>A0A6M2BT52</accession>
<evidence type="ECO:0000313" key="3">
    <source>
        <dbReference type="EMBL" id="NGY05405.1"/>
    </source>
</evidence>
<dbReference type="PANTHER" id="PTHR12526:SF636">
    <property type="entry name" value="BLL3647 PROTEIN"/>
    <property type="match status" value="1"/>
</dbReference>
<dbReference type="GO" id="GO:1901135">
    <property type="term" value="P:carbohydrate derivative metabolic process"/>
    <property type="evidence" value="ECO:0007669"/>
    <property type="project" value="UniProtKB-ARBA"/>
</dbReference>
<protein>
    <submittedName>
        <fullName evidence="3">Glycosyltransferase</fullName>
    </submittedName>
</protein>
<dbReference type="RefSeq" id="WP_166256812.1">
    <property type="nucleotide sequence ID" value="NZ_JAAMOW010000005.1"/>
</dbReference>
<evidence type="ECO:0000259" key="2">
    <source>
        <dbReference type="Pfam" id="PF13439"/>
    </source>
</evidence>
<sequence length="363" mass="39185">MLKVMHVEAGENFYGGARQVAFLIDGLARRGVDNVVVCPRQSLTARRMAELPAKLHAITMAGDLDLPLIPRLRRLLRVEQPDLLHLHSRRGPEILGAIAGRLHGLPIVYSRRNDHRESPLVTRFKYRLYDRVVAISAAIGKVLEDSGVPPAKVRIVRSAFTPEPVTPLSRDALRAEFGLPADAFVIAIVAQLIRRKGHAVLLDAMPRLLAEIPTLQLLFFGKGSLHDELQARASSTALAGRVHLAGYREDLPKLLEGLDLLVHPAFAEGLGVSLLQASANGVAIVASDAGGIPEAVRDGVNGVLVPPHEVAPLADAIIALARDDTRRHALGAAGRRLIADEFSVDAMVDGNLAVYRELLGADR</sequence>